<accession>A0ABS0C9Q2</accession>
<dbReference type="RefSeq" id="WP_195033410.1">
    <property type="nucleotide sequence ID" value="NZ_JADLRE010000010.1"/>
</dbReference>
<feature type="transmembrane region" description="Helical" evidence="2">
    <location>
        <begin position="6"/>
        <end position="25"/>
    </location>
</feature>
<proteinExistence type="predicted"/>
<evidence type="ECO:0000313" key="4">
    <source>
        <dbReference type="Proteomes" id="UP000807309"/>
    </source>
</evidence>
<keyword evidence="2" id="KW-1133">Transmembrane helix</keyword>
<reference evidence="3 4" key="1">
    <citation type="submission" date="2020-10" db="EMBL/GenBank/DDBJ databases">
        <title>Identification of Nocardia species via Next-generation sequencing and recognition of intraspecies genetic diversity.</title>
        <authorList>
            <person name="Li P."/>
            <person name="Li P."/>
            <person name="Lu B."/>
        </authorList>
    </citation>
    <scope>NUCLEOTIDE SEQUENCE [LARGE SCALE GENOMIC DNA]</scope>
    <source>
        <strain evidence="3 4">N-11</strain>
    </source>
</reference>
<comment type="caution">
    <text evidence="3">The sequence shown here is derived from an EMBL/GenBank/DDBJ whole genome shotgun (WGS) entry which is preliminary data.</text>
</comment>
<evidence type="ECO:0000313" key="3">
    <source>
        <dbReference type="EMBL" id="MBF6226262.1"/>
    </source>
</evidence>
<feature type="compositionally biased region" description="Basic and acidic residues" evidence="1">
    <location>
        <begin position="64"/>
        <end position="88"/>
    </location>
</feature>
<feature type="region of interest" description="Disordered" evidence="1">
    <location>
        <begin position="43"/>
        <end position="114"/>
    </location>
</feature>
<organism evidence="3 4">
    <name type="scientific">Nocardia abscessus</name>
    <dbReference type="NCBI Taxonomy" id="120957"/>
    <lineage>
        <taxon>Bacteria</taxon>
        <taxon>Bacillati</taxon>
        <taxon>Actinomycetota</taxon>
        <taxon>Actinomycetes</taxon>
        <taxon>Mycobacteriales</taxon>
        <taxon>Nocardiaceae</taxon>
        <taxon>Nocardia</taxon>
    </lineage>
</organism>
<dbReference type="Proteomes" id="UP000807309">
    <property type="component" value="Unassembled WGS sequence"/>
</dbReference>
<keyword evidence="4" id="KW-1185">Reference proteome</keyword>
<keyword evidence="2" id="KW-0812">Transmembrane</keyword>
<evidence type="ECO:0000256" key="1">
    <source>
        <dbReference type="SAM" id="MobiDB-lite"/>
    </source>
</evidence>
<gene>
    <name evidence="3" type="ORF">IU470_14275</name>
</gene>
<name>A0ABS0C9Q2_9NOCA</name>
<sequence>MNPLLLIGGAVLAVGLLGLLVSVLLRPGGSKAHLTVADLQARLAHEQSATSPEPEGSDEPAADQPHDAQADDPARPEAEEPHTDDPRAGRTNPAEAPEARADQVLLPDHRRRAE</sequence>
<evidence type="ECO:0000256" key="2">
    <source>
        <dbReference type="SAM" id="Phobius"/>
    </source>
</evidence>
<dbReference type="EMBL" id="JADLRE010000010">
    <property type="protein sequence ID" value="MBF6226262.1"/>
    <property type="molecule type" value="Genomic_DNA"/>
</dbReference>
<keyword evidence="2" id="KW-0472">Membrane</keyword>
<protein>
    <submittedName>
        <fullName evidence="3">Uncharacterized protein</fullName>
    </submittedName>
</protein>